<dbReference type="PANTHER" id="PTHR47039">
    <property type="entry name" value="INOSITOL POLYPHOSPHATE 5-PHOSPHATASE E"/>
    <property type="match status" value="1"/>
</dbReference>
<evidence type="ECO:0000313" key="3">
    <source>
        <dbReference type="EMBL" id="MBY69526.1"/>
    </source>
</evidence>
<protein>
    <submittedName>
        <fullName evidence="3">Inositol polyphosphate 5-phosphatase</fullName>
    </submittedName>
</protein>
<reference evidence="3" key="1">
    <citation type="submission" date="2018-04" db="EMBL/GenBank/DDBJ databases">
        <title>Transcriptome assembly of Sipha flava.</title>
        <authorList>
            <person name="Scully E.D."/>
            <person name="Geib S.M."/>
            <person name="Palmer N.A."/>
            <person name="Koch K."/>
            <person name="Bradshaw J."/>
            <person name="Heng-Moss T."/>
            <person name="Sarath G."/>
        </authorList>
    </citation>
    <scope>NUCLEOTIDE SEQUENCE</scope>
</reference>
<accession>A0A2S2PVH9</accession>
<organism evidence="3">
    <name type="scientific">Sipha flava</name>
    <name type="common">yellow sugarcane aphid</name>
    <dbReference type="NCBI Taxonomy" id="143950"/>
    <lineage>
        <taxon>Eukaryota</taxon>
        <taxon>Metazoa</taxon>
        <taxon>Ecdysozoa</taxon>
        <taxon>Arthropoda</taxon>
        <taxon>Hexapoda</taxon>
        <taxon>Insecta</taxon>
        <taxon>Pterygota</taxon>
        <taxon>Neoptera</taxon>
        <taxon>Paraneoptera</taxon>
        <taxon>Hemiptera</taxon>
        <taxon>Sternorrhyncha</taxon>
        <taxon>Aphidomorpha</taxon>
        <taxon>Aphidoidea</taxon>
        <taxon>Aphididae</taxon>
        <taxon>Sipha</taxon>
    </lineage>
</organism>
<dbReference type="AlphaFoldDB" id="A0A2S2PVH9"/>
<sequence>MNKTDNSPKKKSSLLSILHLRKKKSSMPNIDTMKTSYQLDGPYRNISNPLNRSTNVSLCCAITETTKTQSDFQNVQNLNEPDVCSCAESNTSHKRSLSLGLHSSTNGEDEEYKNSELNEPFTPLDKCDKLRKIFSNAQHVSADSIIVPKTTGINTSDLKVIRPSSTTTLTASEYLKKSEAKNNSMDSLARQALFAVQVLHLIPTSDVKERNYLHGRIAGNSLLGAMELERVLHNREVRIYVGTWNMNGQAPPPELNELLLPDTVPHLPDILAIGTQESYPDKFEWEVNIQETIGPSHILFHSASLGTLHLAIYIRRDLIWFCSVAEESSFSTRPGTAFRTKGAVAISFSLFGSSILFITSHLTAHVEKVKERLQDVRRIVKSLDLPKILPVKHKTKDVTNNFDYVFWCGDLNFRLAHSRPEVMKWVSQHQFPLVSPAHQTLSDQLNDCILSGKSNRV</sequence>
<gene>
    <name evidence="3" type="primary">INPP5E</name>
    <name evidence="3" type="ORF">g.68339</name>
</gene>
<dbReference type="InterPro" id="IPR036691">
    <property type="entry name" value="Endo/exonu/phosph_ase_sf"/>
</dbReference>
<dbReference type="InterPro" id="IPR000300">
    <property type="entry name" value="IPPc"/>
</dbReference>
<dbReference type="SUPFAM" id="SSF56219">
    <property type="entry name" value="DNase I-like"/>
    <property type="match status" value="1"/>
</dbReference>
<dbReference type="GO" id="GO:0046856">
    <property type="term" value="P:phosphatidylinositol dephosphorylation"/>
    <property type="evidence" value="ECO:0007669"/>
    <property type="project" value="InterPro"/>
</dbReference>
<dbReference type="Gene3D" id="3.60.10.10">
    <property type="entry name" value="Endonuclease/exonuclease/phosphatase"/>
    <property type="match status" value="1"/>
</dbReference>
<dbReference type="EMBL" id="GGMS01000323">
    <property type="protein sequence ID" value="MBY69526.1"/>
    <property type="molecule type" value="Transcribed_RNA"/>
</dbReference>
<evidence type="ECO:0000259" key="2">
    <source>
        <dbReference type="SMART" id="SM00128"/>
    </source>
</evidence>
<name>A0A2S2PVH9_9HEMI</name>
<evidence type="ECO:0000256" key="1">
    <source>
        <dbReference type="SAM" id="MobiDB-lite"/>
    </source>
</evidence>
<dbReference type="OrthoDB" id="2248459at2759"/>
<dbReference type="Pfam" id="PF22669">
    <property type="entry name" value="Exo_endo_phos2"/>
    <property type="match status" value="1"/>
</dbReference>
<dbReference type="PANTHER" id="PTHR47039:SF1">
    <property type="entry name" value="INOSITOL POLYPHOSPHATE 5-PHOSPHATASE E"/>
    <property type="match status" value="1"/>
</dbReference>
<feature type="domain" description="Inositol polyphosphate-related phosphatase" evidence="2">
    <location>
        <begin position="235"/>
        <end position="455"/>
    </location>
</feature>
<feature type="region of interest" description="Disordered" evidence="1">
    <location>
        <begin position="95"/>
        <end position="118"/>
    </location>
</feature>
<dbReference type="GO" id="GO:0016791">
    <property type="term" value="F:phosphatase activity"/>
    <property type="evidence" value="ECO:0007669"/>
    <property type="project" value="InterPro"/>
</dbReference>
<dbReference type="InterPro" id="IPR053321">
    <property type="entry name" value="IPP-5-Phosphatase_Type_IV"/>
</dbReference>
<proteinExistence type="predicted"/>
<dbReference type="SMART" id="SM00128">
    <property type="entry name" value="IPPc"/>
    <property type="match status" value="1"/>
</dbReference>